<evidence type="ECO:0000256" key="4">
    <source>
        <dbReference type="ARBA" id="ARBA00022989"/>
    </source>
</evidence>
<dbReference type="Proteomes" id="UP000745577">
    <property type="component" value="Unassembled WGS sequence"/>
</dbReference>
<keyword evidence="2" id="KW-1003">Cell membrane</keyword>
<dbReference type="AlphaFoldDB" id="A0A955IA08"/>
<feature type="transmembrane region" description="Helical" evidence="6">
    <location>
        <begin position="322"/>
        <end position="340"/>
    </location>
</feature>
<dbReference type="SUPFAM" id="SSF53448">
    <property type="entry name" value="Nucleotide-diphospho-sugar transferases"/>
    <property type="match status" value="1"/>
</dbReference>
<dbReference type="Gene3D" id="3.90.550.10">
    <property type="entry name" value="Spore Coat Polysaccharide Biosynthesis Protein SpsA, Chain A"/>
    <property type="match status" value="1"/>
</dbReference>
<keyword evidence="8" id="KW-0328">Glycosyltransferase</keyword>
<evidence type="ECO:0000256" key="1">
    <source>
        <dbReference type="ARBA" id="ARBA00004651"/>
    </source>
</evidence>
<feature type="transmembrane region" description="Helical" evidence="6">
    <location>
        <begin position="517"/>
        <end position="545"/>
    </location>
</feature>
<keyword evidence="8" id="KW-0808">Transferase</keyword>
<proteinExistence type="predicted"/>
<keyword evidence="3 6" id="KW-0812">Transmembrane</keyword>
<dbReference type="InterPro" id="IPR022791">
    <property type="entry name" value="L-PG_synthase/AglD"/>
</dbReference>
<reference evidence="8" key="1">
    <citation type="submission" date="2020-04" db="EMBL/GenBank/DDBJ databases">
        <authorList>
            <person name="Zhang T."/>
        </authorList>
    </citation>
    <scope>NUCLEOTIDE SEQUENCE</scope>
    <source>
        <strain evidence="8">HKST-UBA15</strain>
    </source>
</reference>
<feature type="transmembrane region" description="Helical" evidence="6">
    <location>
        <begin position="462"/>
        <end position="482"/>
    </location>
</feature>
<dbReference type="PANTHER" id="PTHR43630">
    <property type="entry name" value="POLY-BETA-1,6-N-ACETYL-D-GLUCOSAMINE SYNTHASE"/>
    <property type="match status" value="1"/>
</dbReference>
<reference evidence="8" key="2">
    <citation type="journal article" date="2021" name="Microbiome">
        <title>Successional dynamics and alternative stable states in a saline activated sludge microbial community over 9 years.</title>
        <authorList>
            <person name="Wang Y."/>
            <person name="Ye J."/>
            <person name="Ju F."/>
            <person name="Liu L."/>
            <person name="Boyd J.A."/>
            <person name="Deng Y."/>
            <person name="Parks D.H."/>
            <person name="Jiang X."/>
            <person name="Yin X."/>
            <person name="Woodcroft B.J."/>
            <person name="Tyson G.W."/>
            <person name="Hugenholtz P."/>
            <person name="Polz M.F."/>
            <person name="Zhang T."/>
        </authorList>
    </citation>
    <scope>NUCLEOTIDE SEQUENCE</scope>
    <source>
        <strain evidence="8">HKST-UBA15</strain>
    </source>
</reference>
<evidence type="ECO:0000259" key="7">
    <source>
        <dbReference type="Pfam" id="PF00535"/>
    </source>
</evidence>
<keyword evidence="4 6" id="KW-1133">Transmembrane helix</keyword>
<name>A0A955IA08_9BACT</name>
<evidence type="ECO:0000313" key="8">
    <source>
        <dbReference type="EMBL" id="MCA9380541.1"/>
    </source>
</evidence>
<evidence type="ECO:0000256" key="6">
    <source>
        <dbReference type="SAM" id="Phobius"/>
    </source>
</evidence>
<feature type="transmembrane region" description="Helical" evidence="6">
    <location>
        <begin position="607"/>
        <end position="627"/>
    </location>
</feature>
<dbReference type="GO" id="GO:0016757">
    <property type="term" value="F:glycosyltransferase activity"/>
    <property type="evidence" value="ECO:0007669"/>
    <property type="project" value="UniProtKB-KW"/>
</dbReference>
<dbReference type="EC" id="2.4.-.-" evidence="8"/>
<keyword evidence="5 6" id="KW-0472">Membrane</keyword>
<dbReference type="EMBL" id="JAGQLL010000082">
    <property type="protein sequence ID" value="MCA9380541.1"/>
    <property type="molecule type" value="Genomic_DNA"/>
</dbReference>
<evidence type="ECO:0000256" key="5">
    <source>
        <dbReference type="ARBA" id="ARBA00023136"/>
    </source>
</evidence>
<dbReference type="Pfam" id="PF00535">
    <property type="entry name" value="Glycos_transf_2"/>
    <property type="match status" value="1"/>
</dbReference>
<feature type="transmembrane region" description="Helical" evidence="6">
    <location>
        <begin position="429"/>
        <end position="456"/>
    </location>
</feature>
<dbReference type="InterPro" id="IPR029044">
    <property type="entry name" value="Nucleotide-diphossugar_trans"/>
</dbReference>
<protein>
    <submittedName>
        <fullName evidence="8">Glycosyltransferase</fullName>
        <ecNumber evidence="8">2.4.-.-</ecNumber>
    </submittedName>
</protein>
<feature type="domain" description="Glycosyltransferase 2-like" evidence="7">
    <location>
        <begin position="4"/>
        <end position="111"/>
    </location>
</feature>
<evidence type="ECO:0000256" key="3">
    <source>
        <dbReference type="ARBA" id="ARBA00022692"/>
    </source>
</evidence>
<sequence length="636" mass="72596">MKISVLIPVYNEEKAIGKLLDSIMGIDYPKEDFEIVVVNDGSTDKTSDVVKKYKNVRLVNHPKNLGRFDARKTAMNEAKHENLLYIDSRCLVPKEILRNLKDKKDNVIIGHSKGLKKETIFEVFYSAIRRQFFRKYYRECKQRIILTKENFDIYPKGTTIFFIKRPLLKQIIETYGHTFNRESSEDTRLFSYILEKDNIVIDPDIWIINYGRDDTNKSLHHVIERGLHFTDYYLKKKSLKHWMILLFPVFALAGIYLLWWLFGITSLILMGISWLMVSVYLDHVPSRSIKIFLIGPILALLYYLGILKGLYKLLIKNSPKQFLALLFTLLILLGAGYYLYENHSDFKIILDLKYWQVIILAGFNMVLLSINGLFSWYLYRQFGVNLGKIESIALATATSFGNTFLPFRAGMGGSAVYLKKKHDLRYSSFATIVAGSYIINFFVLGILGLISMLIIYLKTSEFSIVVALAFTCLSVGSILSIFSTKLITKLIPFKGLKEKVLSVVEGWNIISKSPKRVAIMSLITALNLIVIATLLYSQFIFLGIVKTTGEIIDIWDNIFLSSFSVLSIFLNITPSALGIKELLFAFASQVINIRAQDAVVASVLDRIVGATLLLIIGPLSIFFLKRLGMIRKIIKK</sequence>
<feature type="transmembrane region" description="Helical" evidence="6">
    <location>
        <begin position="352"/>
        <end position="379"/>
    </location>
</feature>
<organism evidence="8 9">
    <name type="scientific">Candidatus Dojkabacteria bacterium</name>
    <dbReference type="NCBI Taxonomy" id="2099670"/>
    <lineage>
        <taxon>Bacteria</taxon>
        <taxon>Candidatus Dojkabacteria</taxon>
    </lineage>
</organism>
<dbReference type="PANTHER" id="PTHR43630:SF2">
    <property type="entry name" value="GLYCOSYLTRANSFERASE"/>
    <property type="match status" value="1"/>
</dbReference>
<dbReference type="Pfam" id="PF03706">
    <property type="entry name" value="LPG_synthase_TM"/>
    <property type="match status" value="1"/>
</dbReference>
<gene>
    <name evidence="8" type="ORF">KC675_05170</name>
</gene>
<feature type="transmembrane region" description="Helical" evidence="6">
    <location>
        <begin position="289"/>
        <end position="310"/>
    </location>
</feature>
<feature type="transmembrane region" description="Helical" evidence="6">
    <location>
        <begin position="244"/>
        <end position="277"/>
    </location>
</feature>
<feature type="transmembrane region" description="Helical" evidence="6">
    <location>
        <begin position="551"/>
        <end position="570"/>
    </location>
</feature>
<evidence type="ECO:0000256" key="2">
    <source>
        <dbReference type="ARBA" id="ARBA00022475"/>
    </source>
</evidence>
<accession>A0A955IA08</accession>
<dbReference type="InterPro" id="IPR001173">
    <property type="entry name" value="Glyco_trans_2-like"/>
</dbReference>
<dbReference type="GO" id="GO:0005886">
    <property type="term" value="C:plasma membrane"/>
    <property type="evidence" value="ECO:0007669"/>
    <property type="project" value="UniProtKB-SubCell"/>
</dbReference>
<evidence type="ECO:0000313" key="9">
    <source>
        <dbReference type="Proteomes" id="UP000745577"/>
    </source>
</evidence>
<comment type="subcellular location">
    <subcellularLocation>
        <location evidence="1">Cell membrane</location>
        <topology evidence="1">Multi-pass membrane protein</topology>
    </subcellularLocation>
</comment>
<comment type="caution">
    <text evidence="8">The sequence shown here is derived from an EMBL/GenBank/DDBJ whole genome shotgun (WGS) entry which is preliminary data.</text>
</comment>